<name>Q255B7_CHLFF</name>
<dbReference type="InterPro" id="IPR056408">
    <property type="entry name" value="CT021-like"/>
</dbReference>
<dbReference type="RefSeq" id="WP_011457901.1">
    <property type="nucleotide sequence ID" value="NC_007899.1"/>
</dbReference>
<dbReference type="OrthoDB" id="19091at2"/>
<dbReference type="EMBL" id="AP006861">
    <property type="protein sequence ID" value="BAE81121.1"/>
    <property type="molecule type" value="Genomic_DNA"/>
</dbReference>
<dbReference type="Pfam" id="PF24683">
    <property type="entry name" value="CT021"/>
    <property type="match status" value="1"/>
</dbReference>
<accession>Q255B7</accession>
<proteinExistence type="predicted"/>
<dbReference type="Proteomes" id="UP000001260">
    <property type="component" value="Chromosome"/>
</dbReference>
<dbReference type="HOGENOM" id="CLU_097449_0_0_0"/>
<reference evidence="1 2" key="1">
    <citation type="journal article" date="2006" name="DNA Res.">
        <title>Genome sequence of the cat pathogen, Chlamydophila felis.</title>
        <authorList>
            <person name="Azuma Y."/>
            <person name="Hirakawa H."/>
            <person name="Yamashita A."/>
            <person name="Cai Y."/>
            <person name="Rahman M.A."/>
            <person name="Suzuki H."/>
            <person name="Mitaku S."/>
            <person name="Toh H."/>
            <person name="Goto S."/>
            <person name="Murakami T."/>
            <person name="Sugi K."/>
            <person name="Hayashi H."/>
            <person name="Fukushi H."/>
            <person name="Hattori M."/>
            <person name="Kuhara S."/>
            <person name="Shirai M."/>
        </authorList>
    </citation>
    <scope>NUCLEOTIDE SEQUENCE [LARGE SCALE GENOMIC DNA]</scope>
    <source>
        <strain evidence="1 2">Fe/C-56</strain>
    </source>
</reference>
<dbReference type="eggNOG" id="ENOG50306X4">
    <property type="taxonomic scope" value="Bacteria"/>
</dbReference>
<evidence type="ECO:0000313" key="2">
    <source>
        <dbReference type="Proteomes" id="UP000001260"/>
    </source>
</evidence>
<dbReference type="AlphaFoldDB" id="Q255B7"/>
<evidence type="ECO:0000313" key="1">
    <source>
        <dbReference type="EMBL" id="BAE81121.1"/>
    </source>
</evidence>
<dbReference type="KEGG" id="cfe:BAE81121.1"/>
<organism evidence="1 2">
    <name type="scientific">Chlamydia felis (strain Fe/C-56)</name>
    <name type="common">Chlamydophila felis</name>
    <dbReference type="NCBI Taxonomy" id="264202"/>
    <lineage>
        <taxon>Bacteria</taxon>
        <taxon>Pseudomonadati</taxon>
        <taxon>Chlamydiota</taxon>
        <taxon>Chlamydiia</taxon>
        <taxon>Chlamydiales</taxon>
        <taxon>Chlamydiaceae</taxon>
        <taxon>Chlamydia/Chlamydophila group</taxon>
        <taxon>Chlamydia</taxon>
    </lineage>
</organism>
<dbReference type="STRING" id="264202.gene:10544165"/>
<gene>
    <name evidence="1" type="ordered locus">CF0349</name>
</gene>
<keyword evidence="2" id="KW-1185">Reference proteome</keyword>
<sequence length="249" mass="28439">MKKQEKTRLSSLFQRLFVLVIFLFPCSAFSEFSHSLKKNIFLAQTGDYAVFSKGSQKFFLFVKSASPESMWIEMTEFPHLSQQDRALIQNTPWKSLINKLLSPRRIFLISLTKQDICIFCLNPKTQELRRMQTNDLPMFVTLLQLSLNEAPAHLIKKQGNNQSPWSPKITIEGNGSVKAPAQAWHAKWPKDSSVLSEKNVLMYFTAPEISVFPLWTSIETPKGTIVLRTIDVGHNAVSPYSYSLPNIKE</sequence>
<protein>
    <submittedName>
        <fullName evidence="1">Uncharacterized protein</fullName>
    </submittedName>
</protein>